<keyword evidence="2" id="KW-1185">Reference proteome</keyword>
<protein>
    <submittedName>
        <fullName evidence="1">Uncharacterized protein</fullName>
    </submittedName>
</protein>
<dbReference type="OrthoDB" id="8037262at2759"/>
<evidence type="ECO:0000313" key="1">
    <source>
        <dbReference type="EMBL" id="VEL11135.1"/>
    </source>
</evidence>
<sequence length="95" mass="10990">MDTGRSDLGERFAITGHTIDRNATGMLTSYGENTRKRKIREAVDIIFQRNLMNRRLKKARVSDTFAYCLRRHKKKTLEPRTTVQQDEETASRCGA</sequence>
<dbReference type="EMBL" id="CAAALY010010932">
    <property type="protein sequence ID" value="VEL11135.1"/>
    <property type="molecule type" value="Genomic_DNA"/>
</dbReference>
<dbReference type="Proteomes" id="UP000784294">
    <property type="component" value="Unassembled WGS sequence"/>
</dbReference>
<gene>
    <name evidence="1" type="ORF">PXEA_LOCUS4575</name>
</gene>
<dbReference type="AlphaFoldDB" id="A0A3S4ZZR5"/>
<comment type="caution">
    <text evidence="1">The sequence shown here is derived from an EMBL/GenBank/DDBJ whole genome shotgun (WGS) entry which is preliminary data.</text>
</comment>
<organism evidence="1 2">
    <name type="scientific">Protopolystoma xenopodis</name>
    <dbReference type="NCBI Taxonomy" id="117903"/>
    <lineage>
        <taxon>Eukaryota</taxon>
        <taxon>Metazoa</taxon>
        <taxon>Spiralia</taxon>
        <taxon>Lophotrochozoa</taxon>
        <taxon>Platyhelminthes</taxon>
        <taxon>Monogenea</taxon>
        <taxon>Polyopisthocotylea</taxon>
        <taxon>Polystomatidea</taxon>
        <taxon>Polystomatidae</taxon>
        <taxon>Protopolystoma</taxon>
    </lineage>
</organism>
<reference evidence="1" key="1">
    <citation type="submission" date="2018-11" db="EMBL/GenBank/DDBJ databases">
        <authorList>
            <consortium name="Pathogen Informatics"/>
        </authorList>
    </citation>
    <scope>NUCLEOTIDE SEQUENCE</scope>
</reference>
<proteinExistence type="predicted"/>
<evidence type="ECO:0000313" key="2">
    <source>
        <dbReference type="Proteomes" id="UP000784294"/>
    </source>
</evidence>
<accession>A0A3S4ZZR5</accession>
<name>A0A3S4ZZR5_9PLAT</name>